<evidence type="ECO:0000256" key="3">
    <source>
        <dbReference type="ARBA" id="ARBA00023004"/>
    </source>
</evidence>
<dbReference type="InterPro" id="IPR005805">
    <property type="entry name" value="Rieske_Fe-S_prot_C"/>
</dbReference>
<keyword evidence="8" id="KW-1185">Reference proteome</keyword>
<dbReference type="PANTHER" id="PTHR13847">
    <property type="entry name" value="SARCOSINE DEHYDROGENASE-RELATED"/>
    <property type="match status" value="1"/>
</dbReference>
<name>A0A3N5BLN8_9BACI</name>
<dbReference type="PROSITE" id="PS51296">
    <property type="entry name" value="RIESKE"/>
    <property type="match status" value="1"/>
</dbReference>
<dbReference type="SUPFAM" id="SSF50022">
    <property type="entry name" value="ISP domain"/>
    <property type="match status" value="1"/>
</dbReference>
<dbReference type="Gene3D" id="3.30.9.10">
    <property type="entry name" value="D-Amino Acid Oxidase, subunit A, domain 2"/>
    <property type="match status" value="1"/>
</dbReference>
<protein>
    <submittedName>
        <fullName evidence="7">Glycine/D-amino acid oxidase-like deaminating enzyme</fullName>
    </submittedName>
</protein>
<evidence type="ECO:0000256" key="5">
    <source>
        <dbReference type="ARBA" id="ARBA00023157"/>
    </source>
</evidence>
<dbReference type="GO" id="GO:0005737">
    <property type="term" value="C:cytoplasm"/>
    <property type="evidence" value="ECO:0007669"/>
    <property type="project" value="TreeGrafter"/>
</dbReference>
<dbReference type="CDD" id="cd03477">
    <property type="entry name" value="Rieske_YhfW_C"/>
    <property type="match status" value="1"/>
</dbReference>
<dbReference type="EMBL" id="RKRF01000012">
    <property type="protein sequence ID" value="RPF50608.1"/>
    <property type="molecule type" value="Genomic_DNA"/>
</dbReference>
<keyword evidence="2" id="KW-0479">Metal-binding</keyword>
<dbReference type="GO" id="GO:0051537">
    <property type="term" value="F:2 iron, 2 sulfur cluster binding"/>
    <property type="evidence" value="ECO:0007669"/>
    <property type="project" value="UniProtKB-KW"/>
</dbReference>
<dbReference type="GO" id="GO:0016020">
    <property type="term" value="C:membrane"/>
    <property type="evidence" value="ECO:0007669"/>
    <property type="project" value="InterPro"/>
</dbReference>
<feature type="domain" description="Rieske" evidence="6">
    <location>
        <begin position="426"/>
        <end position="520"/>
    </location>
</feature>
<dbReference type="Proteomes" id="UP000276443">
    <property type="component" value="Unassembled WGS sequence"/>
</dbReference>
<dbReference type="InterPro" id="IPR017941">
    <property type="entry name" value="Rieske_2Fe-2S"/>
</dbReference>
<dbReference type="GO" id="GO:0016705">
    <property type="term" value="F:oxidoreductase activity, acting on paired donors, with incorporation or reduction of molecular oxygen"/>
    <property type="evidence" value="ECO:0007669"/>
    <property type="project" value="UniProtKB-ARBA"/>
</dbReference>
<dbReference type="InterPro" id="IPR006076">
    <property type="entry name" value="FAD-dep_OxRdtase"/>
</dbReference>
<evidence type="ECO:0000256" key="2">
    <source>
        <dbReference type="ARBA" id="ARBA00022723"/>
    </source>
</evidence>
<sequence>MVVKPNIPDESHSIWHDEVSIPTFEPLTQDVTADVVIVGGGITGITAAYLLTQQNVNVVLLDANTLLNGTTGHTTAKVTAQHEIIYNDLLSKMGYNTARMYYEANTDALHLIEELVTNYQIDCEFEKQDAYLFSTSGEYKNKLEKEYQAYENLNIKGKLETEIPFNITIENALSMKNQAQFHPLKYLTHLIQLITEKNGQIYEQTTAVDVEDSNGAAVVVTKDGFRVKANYVLACSHFPFYEGTGLYSTRMYASRSYVLAVKANKPYPGGMYLSVDKPEHSIRKAHYNGEEIYLINGEDHKTGQGQGMMEHFKNLKRFCDDIFTEGEYEILQRWSAQDLITLDKIPYVGAITKKRQNVLIATGYRKWGMTNGTNAAKLMSDIVLGNLNPYQELFSPSRFSPDPSLKKFFMENLDMAKHLVKGKMEMPRAKVEDLDFDEGTTIRVDGERKGAYKDKDGEVHIVDTTCTHAGCEVNWNESERSWDCPCHGSRFSYTGEVIEGPAEAPLQKHDHHMLDDFKFDDDSSGY</sequence>
<keyword evidence="5" id="KW-1015">Disulfide bond</keyword>
<dbReference type="AlphaFoldDB" id="A0A3N5BLN8"/>
<gene>
    <name evidence="7" type="ORF">EDC24_2576</name>
</gene>
<accession>A0A3N5BLN8</accession>
<evidence type="ECO:0000313" key="8">
    <source>
        <dbReference type="Proteomes" id="UP000276443"/>
    </source>
</evidence>
<dbReference type="InterPro" id="IPR036922">
    <property type="entry name" value="Rieske_2Fe-2S_sf"/>
</dbReference>
<keyword evidence="4" id="KW-0411">Iron-sulfur</keyword>
<proteinExistence type="predicted"/>
<evidence type="ECO:0000259" key="6">
    <source>
        <dbReference type="PROSITE" id="PS51296"/>
    </source>
</evidence>
<dbReference type="InterPro" id="IPR036188">
    <property type="entry name" value="FAD/NAD-bd_sf"/>
</dbReference>
<organism evidence="7 8">
    <name type="scientific">Aquisalibacillus elongatus</name>
    <dbReference type="NCBI Taxonomy" id="485577"/>
    <lineage>
        <taxon>Bacteria</taxon>
        <taxon>Bacillati</taxon>
        <taxon>Bacillota</taxon>
        <taxon>Bacilli</taxon>
        <taxon>Bacillales</taxon>
        <taxon>Bacillaceae</taxon>
        <taxon>Aquisalibacillus</taxon>
    </lineage>
</organism>
<dbReference type="FunFam" id="2.102.10.10:FF:000014">
    <property type="entry name" value="Oxidoreductase, FAD dependent"/>
    <property type="match status" value="1"/>
</dbReference>
<dbReference type="InterPro" id="IPR038010">
    <property type="entry name" value="YhfW_C"/>
</dbReference>
<dbReference type="Gene3D" id="3.50.50.60">
    <property type="entry name" value="FAD/NAD(P)-binding domain"/>
    <property type="match status" value="1"/>
</dbReference>
<dbReference type="GO" id="GO:0046872">
    <property type="term" value="F:metal ion binding"/>
    <property type="evidence" value="ECO:0007669"/>
    <property type="project" value="UniProtKB-KW"/>
</dbReference>
<evidence type="ECO:0000313" key="7">
    <source>
        <dbReference type="EMBL" id="RPF50608.1"/>
    </source>
</evidence>
<dbReference type="PRINTS" id="PR00162">
    <property type="entry name" value="RIESKE"/>
</dbReference>
<dbReference type="SUPFAM" id="SSF51905">
    <property type="entry name" value="FAD/NAD(P)-binding domain"/>
    <property type="match status" value="1"/>
</dbReference>
<keyword evidence="3" id="KW-0408">Iron</keyword>
<dbReference type="Gene3D" id="2.102.10.10">
    <property type="entry name" value="Rieske [2Fe-2S] iron-sulphur domain"/>
    <property type="match status" value="1"/>
</dbReference>
<dbReference type="GO" id="GO:0004497">
    <property type="term" value="F:monooxygenase activity"/>
    <property type="evidence" value="ECO:0007669"/>
    <property type="project" value="UniProtKB-ARBA"/>
</dbReference>
<dbReference type="PANTHER" id="PTHR13847:SF274">
    <property type="entry name" value="RIESKE 2FE-2S IRON-SULFUR PROTEIN YHFW-RELATED"/>
    <property type="match status" value="1"/>
</dbReference>
<dbReference type="Pfam" id="PF00355">
    <property type="entry name" value="Rieske"/>
    <property type="match status" value="1"/>
</dbReference>
<evidence type="ECO:0000256" key="4">
    <source>
        <dbReference type="ARBA" id="ARBA00023014"/>
    </source>
</evidence>
<reference evidence="7 8" key="1">
    <citation type="submission" date="2018-11" db="EMBL/GenBank/DDBJ databases">
        <title>Genomic Encyclopedia of Type Strains, Phase IV (KMG-IV): sequencing the most valuable type-strain genomes for metagenomic binning, comparative biology and taxonomic classification.</title>
        <authorList>
            <person name="Goeker M."/>
        </authorList>
    </citation>
    <scope>NUCLEOTIDE SEQUENCE [LARGE SCALE GENOMIC DNA]</scope>
    <source>
        <strain evidence="7 8">DSM 18090</strain>
    </source>
</reference>
<dbReference type="Pfam" id="PF01266">
    <property type="entry name" value="DAO"/>
    <property type="match status" value="1"/>
</dbReference>
<comment type="caution">
    <text evidence="7">The sequence shown here is derived from an EMBL/GenBank/DDBJ whole genome shotgun (WGS) entry which is preliminary data.</text>
</comment>
<keyword evidence="1" id="KW-0001">2Fe-2S</keyword>
<dbReference type="RefSeq" id="WP_124223163.1">
    <property type="nucleotide sequence ID" value="NZ_RKRF01000012.1"/>
</dbReference>
<dbReference type="OrthoDB" id="9767869at2"/>
<evidence type="ECO:0000256" key="1">
    <source>
        <dbReference type="ARBA" id="ARBA00022714"/>
    </source>
</evidence>